<dbReference type="Proteomes" id="UP000799439">
    <property type="component" value="Unassembled WGS sequence"/>
</dbReference>
<feature type="region of interest" description="Disordered" evidence="5">
    <location>
        <begin position="230"/>
        <end position="255"/>
    </location>
</feature>
<keyword evidence="4 6" id="KW-0472">Membrane</keyword>
<evidence type="ECO:0000313" key="8">
    <source>
        <dbReference type="EMBL" id="KAF2152198.1"/>
    </source>
</evidence>
<dbReference type="OrthoDB" id="10027823at2759"/>
<feature type="transmembrane region" description="Helical" evidence="6">
    <location>
        <begin position="12"/>
        <end position="30"/>
    </location>
</feature>
<feature type="transmembrane region" description="Helical" evidence="6">
    <location>
        <begin position="350"/>
        <end position="370"/>
    </location>
</feature>
<feature type="domain" description="Major facilitator superfamily (MFS) profile" evidence="7">
    <location>
        <begin position="19"/>
        <end position="450"/>
    </location>
</feature>
<evidence type="ECO:0000256" key="5">
    <source>
        <dbReference type="SAM" id="MobiDB-lite"/>
    </source>
</evidence>
<evidence type="ECO:0000256" key="6">
    <source>
        <dbReference type="SAM" id="Phobius"/>
    </source>
</evidence>
<name>A0A9P4IYG3_9PEZI</name>
<dbReference type="PROSITE" id="PS00216">
    <property type="entry name" value="SUGAR_TRANSPORT_1"/>
    <property type="match status" value="1"/>
</dbReference>
<dbReference type="SUPFAM" id="SSF103473">
    <property type="entry name" value="MFS general substrate transporter"/>
    <property type="match status" value="1"/>
</dbReference>
<accession>A0A9P4IYG3</accession>
<feature type="transmembrane region" description="Helical" evidence="6">
    <location>
        <begin position="71"/>
        <end position="90"/>
    </location>
</feature>
<dbReference type="PANTHER" id="PTHR23520:SF5">
    <property type="entry name" value="TRANSPORTER, PUTATIVE (AFU_ORTHOLOGUE AFUA_3G04000)-RELATED"/>
    <property type="match status" value="1"/>
</dbReference>
<dbReference type="InterPro" id="IPR020846">
    <property type="entry name" value="MFS_dom"/>
</dbReference>
<dbReference type="InterPro" id="IPR011701">
    <property type="entry name" value="MFS"/>
</dbReference>
<reference evidence="8" key="1">
    <citation type="journal article" date="2020" name="Stud. Mycol.">
        <title>101 Dothideomycetes genomes: a test case for predicting lifestyles and emergence of pathogens.</title>
        <authorList>
            <person name="Haridas S."/>
            <person name="Albert R."/>
            <person name="Binder M."/>
            <person name="Bloem J."/>
            <person name="Labutti K."/>
            <person name="Salamov A."/>
            <person name="Andreopoulos B."/>
            <person name="Baker S."/>
            <person name="Barry K."/>
            <person name="Bills G."/>
            <person name="Bluhm B."/>
            <person name="Cannon C."/>
            <person name="Castanera R."/>
            <person name="Culley D."/>
            <person name="Daum C."/>
            <person name="Ezra D."/>
            <person name="Gonzalez J."/>
            <person name="Henrissat B."/>
            <person name="Kuo A."/>
            <person name="Liang C."/>
            <person name="Lipzen A."/>
            <person name="Lutzoni F."/>
            <person name="Magnuson J."/>
            <person name="Mondo S."/>
            <person name="Nolan M."/>
            <person name="Ohm R."/>
            <person name="Pangilinan J."/>
            <person name="Park H.-J."/>
            <person name="Ramirez L."/>
            <person name="Alfaro M."/>
            <person name="Sun H."/>
            <person name="Tritt A."/>
            <person name="Yoshinaga Y."/>
            <person name="Zwiers L.-H."/>
            <person name="Turgeon B."/>
            <person name="Goodwin S."/>
            <person name="Spatafora J."/>
            <person name="Crous P."/>
            <person name="Grigoriev I."/>
        </authorList>
    </citation>
    <scope>NUCLEOTIDE SEQUENCE</scope>
    <source>
        <strain evidence="8">CBS 260.36</strain>
    </source>
</reference>
<feature type="transmembrane region" description="Helical" evidence="6">
    <location>
        <begin position="423"/>
        <end position="447"/>
    </location>
</feature>
<dbReference type="Gene3D" id="1.20.1250.20">
    <property type="entry name" value="MFS general substrate transporter like domains"/>
    <property type="match status" value="1"/>
</dbReference>
<sequence length="472" mass="51088">MPGDSADQSKMSGWILNALQEVGLVSLFHASVDTKLLCLQRFIRLFAYGASTLVLVPYLNAVGTSDTDVGLFMTLTLIGDFVISFFLALFADGLGRRKTLALGALLMCASGFVFASTGNYWALLAAAIFGVITPSGNEIGPFRAVEESTIAQLTSVEHRSDIFAWYALIGSGGTALGLMTCGWVTSSLIKSHRWSIVETYRLVFFSYAIVGFLKFILALLLSAKCEAERQPPRPDATETTPILQNEAVGPESENRRHTWLPQLGHESKAILVPLCMLFAFDNLGSGLAPLSWVTFYFKSRFGLAEGEIGTLFFATSIISAFSILVASSVAKRIGNVKTMVFTHLPSSICLALIGIPSSLPLAMIFVILRACTQSMDVAPRSAFLAAVVLPNERTAVMGIVNLVKSISQSFGPLITGILVQRKLFWVAFLMAGCLKASYDIGMLLIFAGYNKSKDENIEDTAESRPNQNAIQP</sequence>
<organism evidence="8 9">
    <name type="scientific">Myriangium duriaei CBS 260.36</name>
    <dbReference type="NCBI Taxonomy" id="1168546"/>
    <lineage>
        <taxon>Eukaryota</taxon>
        <taxon>Fungi</taxon>
        <taxon>Dikarya</taxon>
        <taxon>Ascomycota</taxon>
        <taxon>Pezizomycotina</taxon>
        <taxon>Dothideomycetes</taxon>
        <taxon>Dothideomycetidae</taxon>
        <taxon>Myriangiales</taxon>
        <taxon>Myriangiaceae</taxon>
        <taxon>Myriangium</taxon>
    </lineage>
</organism>
<evidence type="ECO:0000256" key="4">
    <source>
        <dbReference type="ARBA" id="ARBA00023136"/>
    </source>
</evidence>
<proteinExistence type="predicted"/>
<evidence type="ECO:0000256" key="2">
    <source>
        <dbReference type="ARBA" id="ARBA00022692"/>
    </source>
</evidence>
<dbReference type="InterPro" id="IPR036259">
    <property type="entry name" value="MFS_trans_sf"/>
</dbReference>
<dbReference type="GO" id="GO:0000329">
    <property type="term" value="C:fungal-type vacuole membrane"/>
    <property type="evidence" value="ECO:0007669"/>
    <property type="project" value="TreeGrafter"/>
</dbReference>
<keyword evidence="3 6" id="KW-1133">Transmembrane helix</keyword>
<dbReference type="Pfam" id="PF07690">
    <property type="entry name" value="MFS_1"/>
    <property type="match status" value="1"/>
</dbReference>
<feature type="transmembrane region" description="Helical" evidence="6">
    <location>
        <begin position="42"/>
        <end position="59"/>
    </location>
</feature>
<feature type="transmembrane region" description="Helical" evidence="6">
    <location>
        <begin position="201"/>
        <end position="223"/>
    </location>
</feature>
<evidence type="ECO:0000256" key="3">
    <source>
        <dbReference type="ARBA" id="ARBA00022989"/>
    </source>
</evidence>
<dbReference type="PROSITE" id="PS50850">
    <property type="entry name" value="MFS"/>
    <property type="match status" value="1"/>
</dbReference>
<evidence type="ECO:0000259" key="7">
    <source>
        <dbReference type="PROSITE" id="PS50850"/>
    </source>
</evidence>
<comment type="caution">
    <text evidence="8">The sequence shown here is derived from an EMBL/GenBank/DDBJ whole genome shotgun (WGS) entry which is preliminary data.</text>
</comment>
<dbReference type="InterPro" id="IPR005829">
    <property type="entry name" value="Sugar_transporter_CS"/>
</dbReference>
<dbReference type="PANTHER" id="PTHR23520">
    <property type="entry name" value="TRANSPORTER, PUTATIVE (AFU_ORTHOLOGUE AFUA_3G04000)-RELATED"/>
    <property type="match status" value="1"/>
</dbReference>
<keyword evidence="2 6" id="KW-0812">Transmembrane</keyword>
<feature type="transmembrane region" description="Helical" evidence="6">
    <location>
        <begin position="309"/>
        <end position="330"/>
    </location>
</feature>
<gene>
    <name evidence="8" type="ORF">K461DRAFT_143355</name>
</gene>
<comment type="subcellular location">
    <subcellularLocation>
        <location evidence="1">Membrane</location>
        <topology evidence="1">Multi-pass membrane protein</topology>
    </subcellularLocation>
</comment>
<dbReference type="AlphaFoldDB" id="A0A9P4IYG3"/>
<keyword evidence="9" id="KW-1185">Reference proteome</keyword>
<dbReference type="GO" id="GO:0022857">
    <property type="term" value="F:transmembrane transporter activity"/>
    <property type="evidence" value="ECO:0007669"/>
    <property type="project" value="InterPro"/>
</dbReference>
<evidence type="ECO:0000313" key="9">
    <source>
        <dbReference type="Proteomes" id="UP000799439"/>
    </source>
</evidence>
<protein>
    <submittedName>
        <fullName evidence="8">MFS general substrate transporter</fullName>
    </submittedName>
</protein>
<feature type="transmembrane region" description="Helical" evidence="6">
    <location>
        <begin position="102"/>
        <end position="132"/>
    </location>
</feature>
<feature type="transmembrane region" description="Helical" evidence="6">
    <location>
        <begin position="270"/>
        <end position="297"/>
    </location>
</feature>
<evidence type="ECO:0000256" key="1">
    <source>
        <dbReference type="ARBA" id="ARBA00004141"/>
    </source>
</evidence>
<dbReference type="EMBL" id="ML996086">
    <property type="protein sequence ID" value="KAF2152198.1"/>
    <property type="molecule type" value="Genomic_DNA"/>
</dbReference>
<feature type="transmembrane region" description="Helical" evidence="6">
    <location>
        <begin position="163"/>
        <end position="189"/>
    </location>
</feature>